<dbReference type="RefSeq" id="WP_178139337.1">
    <property type="nucleotide sequence ID" value="NZ_FRDI01000007.1"/>
</dbReference>
<sequence length="52" mass="5813">MDNKKAKQVAEALATAKFGKNIILDGNKIIADFQTKERVQTVIIEKKQGLVR</sequence>
<name>A0A1M7T6Z6_9BACT</name>
<organism evidence="1 2">
    <name type="scientific">Desulfovibrio litoralis DSM 11393</name>
    <dbReference type="NCBI Taxonomy" id="1121455"/>
    <lineage>
        <taxon>Bacteria</taxon>
        <taxon>Pseudomonadati</taxon>
        <taxon>Thermodesulfobacteriota</taxon>
        <taxon>Desulfovibrionia</taxon>
        <taxon>Desulfovibrionales</taxon>
        <taxon>Desulfovibrionaceae</taxon>
        <taxon>Desulfovibrio</taxon>
    </lineage>
</organism>
<keyword evidence="2" id="KW-1185">Reference proteome</keyword>
<protein>
    <submittedName>
        <fullName evidence="1">Uncharacterized protein</fullName>
    </submittedName>
</protein>
<dbReference type="EMBL" id="FRDI01000007">
    <property type="protein sequence ID" value="SHN66485.1"/>
    <property type="molecule type" value="Genomic_DNA"/>
</dbReference>
<evidence type="ECO:0000313" key="1">
    <source>
        <dbReference type="EMBL" id="SHN66485.1"/>
    </source>
</evidence>
<reference evidence="1 2" key="1">
    <citation type="submission" date="2016-12" db="EMBL/GenBank/DDBJ databases">
        <authorList>
            <person name="Song W.-J."/>
            <person name="Kurnit D.M."/>
        </authorList>
    </citation>
    <scope>NUCLEOTIDE SEQUENCE [LARGE SCALE GENOMIC DNA]</scope>
    <source>
        <strain evidence="1 2">DSM 11393</strain>
    </source>
</reference>
<accession>A0A1M7T6Z6</accession>
<evidence type="ECO:0000313" key="2">
    <source>
        <dbReference type="Proteomes" id="UP000186469"/>
    </source>
</evidence>
<dbReference type="AlphaFoldDB" id="A0A1M7T6Z6"/>
<proteinExistence type="predicted"/>
<dbReference type="Proteomes" id="UP000186469">
    <property type="component" value="Unassembled WGS sequence"/>
</dbReference>
<gene>
    <name evidence="1" type="ORF">SAMN02745728_01655</name>
</gene>